<dbReference type="InterPro" id="IPR046002">
    <property type="entry name" value="DUF5958"/>
</dbReference>
<sequence>MLKIEDAINLNKCGQDILDIEVFFKLFSEFNILEKRDYLKNIIALIIQSKPKIDDIEVTILESGLKSTFTPCILLRKGIADHNLQKIVNLPDYELNKVLLLFLNLFKIAYKRRYIQEKDNPYKWWYWDLSRETNISEIHKKSEL</sequence>
<protein>
    <submittedName>
        <fullName evidence="1">Uncharacterized protein</fullName>
    </submittedName>
</protein>
<comment type="caution">
    <text evidence="1">The sequence shown here is derived from an EMBL/GenBank/DDBJ whole genome shotgun (WGS) entry which is preliminary data.</text>
</comment>
<organism evidence="1 2">
    <name type="scientific">Elizabethkingia ursingii</name>
    <dbReference type="NCBI Taxonomy" id="1756150"/>
    <lineage>
        <taxon>Bacteria</taxon>
        <taxon>Pseudomonadati</taxon>
        <taxon>Bacteroidota</taxon>
        <taxon>Flavobacteriia</taxon>
        <taxon>Flavobacteriales</taxon>
        <taxon>Weeksellaceae</taxon>
        <taxon>Elizabethkingia</taxon>
    </lineage>
</organism>
<accession>A0ABX3N9F0</accession>
<name>A0ABX3N9F0_9FLAO</name>
<evidence type="ECO:0000313" key="2">
    <source>
        <dbReference type="Proteomes" id="UP000190016"/>
    </source>
</evidence>
<proteinExistence type="predicted"/>
<evidence type="ECO:0000313" key="1">
    <source>
        <dbReference type="EMBL" id="OPB88530.1"/>
    </source>
</evidence>
<gene>
    <name evidence="1" type="ORF">BB021_08265</name>
</gene>
<keyword evidence="2" id="KW-1185">Reference proteome</keyword>
<dbReference type="Pfam" id="PF19383">
    <property type="entry name" value="DUF5958"/>
    <property type="match status" value="1"/>
</dbReference>
<dbReference type="RefSeq" id="WP_078778803.1">
    <property type="nucleotide sequence ID" value="NZ_MBDS01000015.1"/>
</dbReference>
<reference evidence="1 2" key="1">
    <citation type="submission" date="2016-07" db="EMBL/GenBank/DDBJ databases">
        <title>Revisiting the Taxonomy of the Elizabethkingia Genus based on Whole-Genome Sequencing, Optical Mapping, and MALDI-TOF.</title>
        <authorList>
            <person name="Nicholson A.C."/>
        </authorList>
    </citation>
    <scope>NUCLEOTIDE SEQUENCE [LARGE SCALE GENOMIC DNA]</scope>
    <source>
        <strain evidence="1 2">C1558</strain>
    </source>
</reference>
<dbReference type="Proteomes" id="UP000190016">
    <property type="component" value="Unassembled WGS sequence"/>
</dbReference>
<dbReference type="EMBL" id="MBDS01000015">
    <property type="protein sequence ID" value="OPB88530.1"/>
    <property type="molecule type" value="Genomic_DNA"/>
</dbReference>